<evidence type="ECO:0000313" key="1">
    <source>
        <dbReference type="EMBL" id="EOY10095.1"/>
    </source>
</evidence>
<organism evidence="1 2">
    <name type="scientific">Theobroma cacao</name>
    <name type="common">Cacao</name>
    <name type="synonym">Cocoa</name>
    <dbReference type="NCBI Taxonomy" id="3641"/>
    <lineage>
        <taxon>Eukaryota</taxon>
        <taxon>Viridiplantae</taxon>
        <taxon>Streptophyta</taxon>
        <taxon>Embryophyta</taxon>
        <taxon>Tracheophyta</taxon>
        <taxon>Spermatophyta</taxon>
        <taxon>Magnoliopsida</taxon>
        <taxon>eudicotyledons</taxon>
        <taxon>Gunneridae</taxon>
        <taxon>Pentapetalae</taxon>
        <taxon>rosids</taxon>
        <taxon>malvids</taxon>
        <taxon>Malvales</taxon>
        <taxon>Malvaceae</taxon>
        <taxon>Byttnerioideae</taxon>
        <taxon>Theobroma</taxon>
    </lineage>
</organism>
<reference evidence="1 2" key="1">
    <citation type="journal article" date="2013" name="Genome Biol.">
        <title>The genome sequence of the most widely cultivated cacao type and its use to identify candidate genes regulating pod color.</title>
        <authorList>
            <person name="Motamayor J.C."/>
            <person name="Mockaitis K."/>
            <person name="Schmutz J."/>
            <person name="Haiminen N."/>
            <person name="Iii D.L."/>
            <person name="Cornejo O."/>
            <person name="Findley S.D."/>
            <person name="Zheng P."/>
            <person name="Utro F."/>
            <person name="Royaert S."/>
            <person name="Saski C."/>
            <person name="Jenkins J."/>
            <person name="Podicheti R."/>
            <person name="Zhao M."/>
            <person name="Scheffler B.E."/>
            <person name="Stack J.C."/>
            <person name="Feltus F.A."/>
            <person name="Mustiga G.M."/>
            <person name="Amores F."/>
            <person name="Phillips W."/>
            <person name="Marelli J.P."/>
            <person name="May G.D."/>
            <person name="Shapiro H."/>
            <person name="Ma J."/>
            <person name="Bustamante C.D."/>
            <person name="Schnell R.J."/>
            <person name="Main D."/>
            <person name="Gilbert D."/>
            <person name="Parida L."/>
            <person name="Kuhn D.N."/>
        </authorList>
    </citation>
    <scope>NUCLEOTIDE SEQUENCE [LARGE SCALE GENOMIC DNA]</scope>
    <source>
        <strain evidence="2">cv. Matina 1-6</strain>
    </source>
</reference>
<evidence type="ECO:0000313" key="2">
    <source>
        <dbReference type="Proteomes" id="UP000026915"/>
    </source>
</evidence>
<dbReference type="Gramene" id="EOY10095">
    <property type="protein sequence ID" value="EOY10095"/>
    <property type="gene ID" value="TCM_025476"/>
</dbReference>
<protein>
    <submittedName>
        <fullName evidence="1">Uncharacterized protein</fullName>
    </submittedName>
</protein>
<dbReference type="InParanoid" id="A0A061EYC0"/>
<proteinExistence type="predicted"/>
<gene>
    <name evidence="1" type="ORF">TCM_025476</name>
</gene>
<keyword evidence="2" id="KW-1185">Reference proteome</keyword>
<dbReference type="Proteomes" id="UP000026915">
    <property type="component" value="Chromosome 5"/>
</dbReference>
<dbReference type="EMBL" id="CM001883">
    <property type="protein sequence ID" value="EOY10095.1"/>
    <property type="molecule type" value="Genomic_DNA"/>
</dbReference>
<accession>A0A061EYC0</accession>
<name>A0A061EYC0_THECC</name>
<sequence length="68" mass="7725">MLSQAQNRQFIDYSTTKNGALPAQMNNITVTKAMFDSKYSLIQTIFKRQANFANLNPFKHSTVALLEL</sequence>
<dbReference type="AlphaFoldDB" id="A0A061EYC0"/>
<dbReference type="HOGENOM" id="CLU_2799136_0_0_1"/>